<proteinExistence type="predicted"/>
<evidence type="ECO:0000313" key="2">
    <source>
        <dbReference type="Proteomes" id="UP000019522"/>
    </source>
</evidence>
<dbReference type="Proteomes" id="UP000019522">
    <property type="component" value="Chromosome"/>
</dbReference>
<accession>W8RZS3</accession>
<protein>
    <submittedName>
        <fullName evidence="1">Uncharacterized protein</fullName>
    </submittedName>
</protein>
<dbReference type="KEGG" id="pstt:CH92_11560"/>
<organism evidence="1 2">
    <name type="scientific">Stutzerimonas stutzeri</name>
    <name type="common">Pseudomonas stutzeri</name>
    <dbReference type="NCBI Taxonomy" id="316"/>
    <lineage>
        <taxon>Bacteria</taxon>
        <taxon>Pseudomonadati</taxon>
        <taxon>Pseudomonadota</taxon>
        <taxon>Gammaproteobacteria</taxon>
        <taxon>Pseudomonadales</taxon>
        <taxon>Pseudomonadaceae</taxon>
        <taxon>Stutzerimonas</taxon>
    </lineage>
</organism>
<dbReference type="EMBL" id="CP007441">
    <property type="protein sequence ID" value="AHL77651.1"/>
    <property type="molecule type" value="Genomic_DNA"/>
</dbReference>
<gene>
    <name evidence="1" type="ORF">CH92_11560</name>
</gene>
<evidence type="ECO:0000313" key="1">
    <source>
        <dbReference type="EMBL" id="AHL77651.1"/>
    </source>
</evidence>
<reference evidence="1 2" key="2">
    <citation type="submission" date="2014-03" db="EMBL/GenBank/DDBJ databases">
        <authorList>
            <person name="Baltrus D."/>
            <person name="Dougherty K."/>
        </authorList>
    </citation>
    <scope>NUCLEOTIDE SEQUENCE</scope>
    <source>
        <strain evidence="1 2">28a24</strain>
    </source>
</reference>
<dbReference type="PATRIC" id="fig|316.77.peg.2317"/>
<reference evidence="2" key="1">
    <citation type="journal article" date="2014" name="Genome Announc.">
        <title>Complete Genome Sequence of the Highly Transformable Pseudomonas stutzeri Strain 28a24.</title>
        <authorList>
            <person name="Smith B.A."/>
            <person name="Dougherty K.M."/>
            <person name="Baltrus D.A."/>
        </authorList>
    </citation>
    <scope>NUCLEOTIDE SEQUENCE [LARGE SCALE GENOMIC DNA]</scope>
    <source>
        <strain evidence="2">28a24</strain>
    </source>
</reference>
<name>W8RZS3_STUST</name>
<dbReference type="AlphaFoldDB" id="W8RZS3"/>
<sequence>MILSQTFGSPARLAAFAAPGSLGCAWCPRGLQASAAKRPLQSMLPMRLSAILAAPVADLAQCTVTRRIPAAYPQG</sequence>